<dbReference type="PROSITE" id="PS00211">
    <property type="entry name" value="ABC_TRANSPORTER_1"/>
    <property type="match status" value="1"/>
</dbReference>
<sequence length="507" mass="53637">MTTGEKTPVLEMRGVSKRYGGVRALDGARLAARAGEVHGLLGPNGSGKSTLNKVLAGSVRPDTAEISLGGESVRIGSPRAAAALGVAAVYQQLSVLPDLSVLDNLVLGAEPTRAGLLSRKAAEALALPLLERLSGALGEVRPEQLAGRLTPSQQQLIEIAKAVLRRPRILILDEATASLHRDQVQVVFDLVRELRDAGCCILFVSHRLDEVMALCDRATILRSGQTVATVDIAETTPEELVRTMVGDVQAAERGHRELPEDAPTLLEVEHLTGSGLDGVSLTARAGEVIGLGGLQGQGQSELLQALFGAVRASGTVRVAGRQVRIGSPRQARRHGIALVPGDRGTQGLMAARPIQENLSIASLGLRSVAGALVPARERAAARRMVDALQMRIGGLDDPVSSLSGGNAQKVVFGKWLLTQPRVVLLDDPTKGVDIGAKGEIYRIIRRLVADGATVIINSSEDRELVTVCDRVLVLFEGRVRSEIVGEQITEERLVAQALRIGEGEQAA</sequence>
<dbReference type="GO" id="GO:0005524">
    <property type="term" value="F:ATP binding"/>
    <property type="evidence" value="ECO:0007669"/>
    <property type="project" value="UniProtKB-KW"/>
</dbReference>
<evidence type="ECO:0000256" key="1">
    <source>
        <dbReference type="ARBA" id="ARBA00022448"/>
    </source>
</evidence>
<evidence type="ECO:0000256" key="3">
    <source>
        <dbReference type="ARBA" id="ARBA00022741"/>
    </source>
</evidence>
<reference evidence="6 7" key="1">
    <citation type="submission" date="2024-05" db="EMBL/GenBank/DDBJ databases">
        <authorList>
            <person name="Yi C."/>
        </authorList>
    </citation>
    <scope>NUCLEOTIDE SEQUENCE [LARGE SCALE GENOMIC DNA]</scope>
    <source>
        <strain evidence="6 7">XS13</strain>
    </source>
</reference>
<dbReference type="Pfam" id="PF00005">
    <property type="entry name" value="ABC_tran"/>
    <property type="match status" value="2"/>
</dbReference>
<dbReference type="Gene3D" id="3.40.50.300">
    <property type="entry name" value="P-loop containing nucleotide triphosphate hydrolases"/>
    <property type="match status" value="2"/>
</dbReference>
<dbReference type="PROSITE" id="PS50893">
    <property type="entry name" value="ABC_TRANSPORTER_2"/>
    <property type="match status" value="2"/>
</dbReference>
<accession>A0ABV0IJT6</accession>
<keyword evidence="7" id="KW-1185">Reference proteome</keyword>
<dbReference type="CDD" id="cd03215">
    <property type="entry name" value="ABC_Carb_Monos_II"/>
    <property type="match status" value="1"/>
</dbReference>
<keyword evidence="3" id="KW-0547">Nucleotide-binding</keyword>
<dbReference type="PANTHER" id="PTHR43790:SF9">
    <property type="entry name" value="GALACTOFURANOSE TRANSPORTER ATP-BINDING PROTEIN YTFR"/>
    <property type="match status" value="1"/>
</dbReference>
<evidence type="ECO:0000256" key="4">
    <source>
        <dbReference type="ARBA" id="ARBA00022840"/>
    </source>
</evidence>
<protein>
    <submittedName>
        <fullName evidence="6">Sugar ABC transporter ATP-binding protein</fullName>
    </submittedName>
</protein>
<dbReference type="EMBL" id="JBDXMX010000005">
    <property type="protein sequence ID" value="MEO9248402.1"/>
    <property type="molecule type" value="Genomic_DNA"/>
</dbReference>
<dbReference type="InterPro" id="IPR027417">
    <property type="entry name" value="P-loop_NTPase"/>
</dbReference>
<gene>
    <name evidence="6" type="ORF">ABDK96_11985</name>
</gene>
<dbReference type="RefSeq" id="WP_347921022.1">
    <property type="nucleotide sequence ID" value="NZ_JBDXMX010000005.1"/>
</dbReference>
<dbReference type="SUPFAM" id="SSF52540">
    <property type="entry name" value="P-loop containing nucleoside triphosphate hydrolases"/>
    <property type="match status" value="2"/>
</dbReference>
<keyword evidence="1" id="KW-0813">Transport</keyword>
<dbReference type="CDD" id="cd03216">
    <property type="entry name" value="ABC_Carb_Monos_I"/>
    <property type="match status" value="1"/>
</dbReference>
<dbReference type="PANTHER" id="PTHR43790">
    <property type="entry name" value="CARBOHYDRATE TRANSPORT ATP-BINDING PROTEIN MG119-RELATED"/>
    <property type="match status" value="1"/>
</dbReference>
<keyword evidence="2" id="KW-0677">Repeat</keyword>
<dbReference type="Proteomes" id="UP001484097">
    <property type="component" value="Unassembled WGS sequence"/>
</dbReference>
<evidence type="ECO:0000256" key="2">
    <source>
        <dbReference type="ARBA" id="ARBA00022737"/>
    </source>
</evidence>
<organism evidence="6 7">
    <name type="scientific">Citricoccus nitrophenolicus</name>
    <dbReference type="NCBI Taxonomy" id="863575"/>
    <lineage>
        <taxon>Bacteria</taxon>
        <taxon>Bacillati</taxon>
        <taxon>Actinomycetota</taxon>
        <taxon>Actinomycetes</taxon>
        <taxon>Micrococcales</taxon>
        <taxon>Micrococcaceae</taxon>
        <taxon>Citricoccus</taxon>
    </lineage>
</organism>
<dbReference type="SMART" id="SM00382">
    <property type="entry name" value="AAA"/>
    <property type="match status" value="2"/>
</dbReference>
<name>A0ABV0IJT6_9MICC</name>
<evidence type="ECO:0000313" key="6">
    <source>
        <dbReference type="EMBL" id="MEO9248402.1"/>
    </source>
</evidence>
<proteinExistence type="predicted"/>
<dbReference type="InterPro" id="IPR050107">
    <property type="entry name" value="ABC_carbohydrate_import_ATPase"/>
</dbReference>
<evidence type="ECO:0000313" key="7">
    <source>
        <dbReference type="Proteomes" id="UP001484097"/>
    </source>
</evidence>
<dbReference type="InterPro" id="IPR003439">
    <property type="entry name" value="ABC_transporter-like_ATP-bd"/>
</dbReference>
<dbReference type="InterPro" id="IPR017871">
    <property type="entry name" value="ABC_transporter-like_CS"/>
</dbReference>
<comment type="caution">
    <text evidence="6">The sequence shown here is derived from an EMBL/GenBank/DDBJ whole genome shotgun (WGS) entry which is preliminary data.</text>
</comment>
<feature type="domain" description="ABC transporter" evidence="5">
    <location>
        <begin position="10"/>
        <end position="248"/>
    </location>
</feature>
<dbReference type="InterPro" id="IPR003593">
    <property type="entry name" value="AAA+_ATPase"/>
</dbReference>
<keyword evidence="4 6" id="KW-0067">ATP-binding</keyword>
<evidence type="ECO:0000259" key="5">
    <source>
        <dbReference type="PROSITE" id="PS50893"/>
    </source>
</evidence>
<feature type="domain" description="ABC transporter" evidence="5">
    <location>
        <begin position="260"/>
        <end position="501"/>
    </location>
</feature>